<dbReference type="Gene3D" id="2.30.30.390">
    <property type="entry name" value="Hemimethylated DNA-binding domain"/>
    <property type="match status" value="1"/>
</dbReference>
<evidence type="ECO:0000313" key="6">
    <source>
        <dbReference type="Proteomes" id="UP000255110"/>
    </source>
</evidence>
<dbReference type="EMBL" id="UGOY01000001">
    <property type="protein sequence ID" value="STY21505.1"/>
    <property type="molecule type" value="Genomic_DNA"/>
</dbReference>
<sequence>MNYEVVLTASTVSHNLQAYFISTDILFKMLNKEARMNKIARFNIGDLVIHRHSRYRAIVVDVDPLFQASGRYNPQAHKREFATRNPWYRLLVDDSSQITYVEECMLIADTSQMPINNPNIGFYLKENGGHYSNASPSH</sequence>
<dbReference type="GO" id="GO:0003677">
    <property type="term" value="F:DNA binding"/>
    <property type="evidence" value="ECO:0007669"/>
    <property type="project" value="UniProtKB-UniRule"/>
</dbReference>
<evidence type="ECO:0000313" key="3">
    <source>
        <dbReference type="EMBL" id="KTD75401.1"/>
    </source>
</evidence>
<keyword evidence="4" id="KW-0238">DNA-binding</keyword>
<dbReference type="AlphaFoldDB" id="A0A378L368"/>
<accession>A0A378L368</accession>
<dbReference type="InterPro" id="IPR011722">
    <property type="entry name" value="Hemimethylated_DNA-bd_dom"/>
</dbReference>
<dbReference type="NCBIfam" id="TIGR02097">
    <property type="entry name" value="yccV"/>
    <property type="match status" value="1"/>
</dbReference>
<dbReference type="Proteomes" id="UP000054820">
    <property type="component" value="Unassembled WGS sequence"/>
</dbReference>
<reference evidence="3 5" key="1">
    <citation type="submission" date="2015-11" db="EMBL/GenBank/DDBJ databases">
        <title>Genomic analysis of 38 Legionella species identifies large and diverse effector repertoires.</title>
        <authorList>
            <person name="Burstein D."/>
            <person name="Amaro F."/>
            <person name="Zusman T."/>
            <person name="Lifshitz Z."/>
            <person name="Cohen O."/>
            <person name="Gilbert J.A."/>
            <person name="Pupko T."/>
            <person name="Shuman H.A."/>
            <person name="Segal G."/>
        </authorList>
    </citation>
    <scope>NUCLEOTIDE SEQUENCE [LARGE SCALE GENOMIC DNA]</scope>
    <source>
        <strain evidence="3 5">SC-18-C9</strain>
    </source>
</reference>
<evidence type="ECO:0000313" key="5">
    <source>
        <dbReference type="Proteomes" id="UP000054820"/>
    </source>
</evidence>
<dbReference type="Proteomes" id="UP000255110">
    <property type="component" value="Unassembled WGS sequence"/>
</dbReference>
<protein>
    <recommendedName>
        <fullName evidence="1">Heat shock protein HspQ</fullName>
    </recommendedName>
</protein>
<organism evidence="4 6">
    <name type="scientific">Legionella steigerwaltii</name>
    <dbReference type="NCBI Taxonomy" id="460"/>
    <lineage>
        <taxon>Bacteria</taxon>
        <taxon>Pseudomonadati</taxon>
        <taxon>Pseudomonadota</taxon>
        <taxon>Gammaproteobacteria</taxon>
        <taxon>Legionellales</taxon>
        <taxon>Legionellaceae</taxon>
        <taxon>Legionella</taxon>
    </lineage>
</organism>
<dbReference type="EMBL" id="LNYZ01000022">
    <property type="protein sequence ID" value="KTD75401.1"/>
    <property type="molecule type" value="Genomic_DNA"/>
</dbReference>
<name>A0A378L368_9GAMM</name>
<evidence type="ECO:0000256" key="1">
    <source>
        <dbReference type="NCBIfam" id="TIGR02097"/>
    </source>
</evidence>
<reference evidence="4 6" key="2">
    <citation type="submission" date="2018-06" db="EMBL/GenBank/DDBJ databases">
        <authorList>
            <consortium name="Pathogen Informatics"/>
            <person name="Doyle S."/>
        </authorList>
    </citation>
    <scope>NUCLEOTIDE SEQUENCE [LARGE SCALE GENOMIC DNA]</scope>
    <source>
        <strain evidence="4 6">NCTC11991</strain>
    </source>
</reference>
<dbReference type="SMART" id="SM00992">
    <property type="entry name" value="YccV-like"/>
    <property type="match status" value="1"/>
</dbReference>
<feature type="domain" description="Hemimethylated DNA-binding" evidence="2">
    <location>
        <begin position="39"/>
        <end position="134"/>
    </location>
</feature>
<gene>
    <name evidence="3" type="ORF">Lstg_2496</name>
    <name evidence="4" type="ORF">NCTC11991_00073</name>
</gene>
<dbReference type="InterPro" id="IPR036623">
    <property type="entry name" value="Hemimethylated_DNA-bd_sf"/>
</dbReference>
<proteinExistence type="predicted"/>
<keyword evidence="5" id="KW-1185">Reference proteome</keyword>
<dbReference type="Pfam" id="PF08755">
    <property type="entry name" value="YccV-like"/>
    <property type="match status" value="1"/>
</dbReference>
<dbReference type="SUPFAM" id="SSF141255">
    <property type="entry name" value="YccV-like"/>
    <property type="match status" value="1"/>
</dbReference>
<evidence type="ECO:0000259" key="2">
    <source>
        <dbReference type="SMART" id="SM00992"/>
    </source>
</evidence>
<evidence type="ECO:0000313" key="4">
    <source>
        <dbReference type="EMBL" id="STY21505.1"/>
    </source>
</evidence>